<feature type="region of interest" description="Disordered" evidence="7">
    <location>
        <begin position="484"/>
        <end position="529"/>
    </location>
</feature>
<evidence type="ECO:0000256" key="6">
    <source>
        <dbReference type="RuleBase" id="RU000682"/>
    </source>
</evidence>
<evidence type="ECO:0000256" key="3">
    <source>
        <dbReference type="ARBA" id="ARBA00023163"/>
    </source>
</evidence>
<organism evidence="11 12">
    <name type="scientific">Rhizopus oryzae</name>
    <name type="common">Mucormycosis agent</name>
    <name type="synonym">Rhizopus arrhizus var. delemar</name>
    <dbReference type="NCBI Taxonomy" id="64495"/>
    <lineage>
        <taxon>Eukaryota</taxon>
        <taxon>Fungi</taxon>
        <taxon>Fungi incertae sedis</taxon>
        <taxon>Mucoromycota</taxon>
        <taxon>Mucoromycotina</taxon>
        <taxon>Mucoromycetes</taxon>
        <taxon>Mucorales</taxon>
        <taxon>Mucorineae</taxon>
        <taxon>Rhizopodaceae</taxon>
        <taxon>Rhizopus</taxon>
    </lineage>
</organism>
<feature type="domain" description="Bromo" evidence="8">
    <location>
        <begin position="161"/>
        <end position="233"/>
    </location>
</feature>
<dbReference type="GO" id="GO:0005634">
    <property type="term" value="C:nucleus"/>
    <property type="evidence" value="ECO:0007669"/>
    <property type="project" value="UniProtKB-SubCell"/>
</dbReference>
<proteinExistence type="predicted"/>
<name>A0A9P6X1N6_RHIOR</name>
<dbReference type="InterPro" id="IPR001487">
    <property type="entry name" value="Bromodomain"/>
</dbReference>
<protein>
    <recommendedName>
        <fullName evidence="13">Transcription factor</fullName>
    </recommendedName>
</protein>
<dbReference type="SMART" id="SM00297">
    <property type="entry name" value="BROMO"/>
    <property type="match status" value="2"/>
</dbReference>
<evidence type="ECO:0000259" key="9">
    <source>
        <dbReference type="PROSITE" id="PS50071"/>
    </source>
</evidence>
<dbReference type="PROSITE" id="PS00633">
    <property type="entry name" value="BROMODOMAIN_1"/>
    <property type="match status" value="1"/>
</dbReference>
<reference evidence="11" key="1">
    <citation type="journal article" date="2020" name="Microb. Genom.">
        <title>Genetic diversity of clinical and environmental Mucorales isolates obtained from an investigation of mucormycosis cases among solid organ transplant recipients.</title>
        <authorList>
            <person name="Nguyen M.H."/>
            <person name="Kaul D."/>
            <person name="Muto C."/>
            <person name="Cheng S.J."/>
            <person name="Richter R.A."/>
            <person name="Bruno V.M."/>
            <person name="Liu G."/>
            <person name="Beyhan S."/>
            <person name="Sundermann A.J."/>
            <person name="Mounaud S."/>
            <person name="Pasculle A.W."/>
            <person name="Nierman W.C."/>
            <person name="Driscoll E."/>
            <person name="Cumbie R."/>
            <person name="Clancy C.J."/>
            <person name="Dupont C.L."/>
        </authorList>
    </citation>
    <scope>NUCLEOTIDE SEQUENCE</scope>
    <source>
        <strain evidence="11">GL11</strain>
    </source>
</reference>
<evidence type="ECO:0000313" key="12">
    <source>
        <dbReference type="Proteomes" id="UP000716291"/>
    </source>
</evidence>
<feature type="region of interest" description="Disordered" evidence="7">
    <location>
        <begin position="386"/>
        <end position="420"/>
    </location>
</feature>
<evidence type="ECO:0000256" key="2">
    <source>
        <dbReference type="ARBA" id="ARBA00023117"/>
    </source>
</evidence>
<dbReference type="PROSITE" id="PS50014">
    <property type="entry name" value="BROMODOMAIN_2"/>
    <property type="match status" value="2"/>
</dbReference>
<sequence length="529" mass="60507">MLSLSNMLNQSHKRPAKLDITNLLNNYEDDVSSLSSSPSSVTSIFSNYPFPQQHTSDSEEEERVKAKRKRANSEQLEVLNRVFDRTFFPSTQVRAELGRQLGMSPRTVQIWFQNRRQAMRTKERQRLIKIRNDAKSKSVLSHSTLTKDQSKYCSAILKTLKKHRDAGPFLDPVDPIRLNIPDYFQVIKQPMDLSTVDQKLQKNQYNSVQEFVADVRRIFQNCIQYNGTGSTIAVLCRNLEAAFEKCLRGMPPAAEEKGIEHDPIFDDFDVYDSSQKKETHSMRSCFQILRHLQAQKHLSFPFLSPVDPVALNIPDYPSIVKHPIDLSTIETKLNQNAYDSPHAFAADIKRMFNNCYLYNSPELPIYDVAKELEAIFDRQWQIKANPPVSVPRPMKSSKRPAAGRKMKSKKKKKRESLSYEEKKELSERINRLTGDRLNEVIQIIQSSLPDLDKGETEIVLDIDALDINTLRQLNDYVHNKANSVHSDEGKTLAKSNRHSSNTFLDSSTESDNKSTSNSSSNSSSFDDLD</sequence>
<feature type="domain" description="NET" evidence="10">
    <location>
        <begin position="407"/>
        <end position="488"/>
    </location>
</feature>
<dbReference type="PROSITE" id="PS50071">
    <property type="entry name" value="HOMEOBOX_2"/>
    <property type="match status" value="1"/>
</dbReference>
<dbReference type="Pfam" id="PF17035">
    <property type="entry name" value="BET"/>
    <property type="match status" value="1"/>
</dbReference>
<dbReference type="CDD" id="cd00086">
    <property type="entry name" value="homeodomain"/>
    <property type="match status" value="1"/>
</dbReference>
<evidence type="ECO:0000259" key="10">
    <source>
        <dbReference type="PROSITE" id="PS51525"/>
    </source>
</evidence>
<dbReference type="PROSITE" id="PS51525">
    <property type="entry name" value="NET"/>
    <property type="match status" value="1"/>
</dbReference>
<dbReference type="Gene3D" id="1.10.10.60">
    <property type="entry name" value="Homeodomain-like"/>
    <property type="match status" value="1"/>
</dbReference>
<gene>
    <name evidence="11" type="ORF">G6F64_010121</name>
</gene>
<feature type="domain" description="Bromo" evidence="8">
    <location>
        <begin position="294"/>
        <end position="366"/>
    </location>
</feature>
<evidence type="ECO:0000256" key="5">
    <source>
        <dbReference type="PROSITE-ProRule" id="PRU00108"/>
    </source>
</evidence>
<dbReference type="AlphaFoldDB" id="A0A9P6X1N6"/>
<dbReference type="OrthoDB" id="21449at2759"/>
<dbReference type="InterPro" id="IPR036427">
    <property type="entry name" value="Bromodomain-like_sf"/>
</dbReference>
<dbReference type="Gene3D" id="1.20.920.10">
    <property type="entry name" value="Bromodomain-like"/>
    <property type="match status" value="2"/>
</dbReference>
<dbReference type="SUPFAM" id="SSF47370">
    <property type="entry name" value="Bromodomain"/>
    <property type="match status" value="2"/>
</dbReference>
<evidence type="ECO:0000256" key="1">
    <source>
        <dbReference type="ARBA" id="ARBA00023015"/>
    </source>
</evidence>
<feature type="domain" description="Homeobox" evidence="9">
    <location>
        <begin position="62"/>
        <end position="122"/>
    </location>
</feature>
<evidence type="ECO:0000313" key="11">
    <source>
        <dbReference type="EMBL" id="KAG1303382.1"/>
    </source>
</evidence>
<keyword evidence="12" id="KW-1185">Reference proteome</keyword>
<dbReference type="Gene3D" id="1.20.1270.220">
    <property type="match status" value="1"/>
</dbReference>
<evidence type="ECO:0000259" key="8">
    <source>
        <dbReference type="PROSITE" id="PS50014"/>
    </source>
</evidence>
<dbReference type="PANTHER" id="PTHR45926">
    <property type="entry name" value="OSJNBA0053K19.4 PROTEIN"/>
    <property type="match status" value="1"/>
</dbReference>
<keyword evidence="1" id="KW-0805">Transcription regulation</keyword>
<comment type="subcellular location">
    <subcellularLocation>
        <location evidence="5 6">Nucleus</location>
    </subcellularLocation>
</comment>
<keyword evidence="2 4" id="KW-0103">Bromodomain</keyword>
<comment type="caution">
    <text evidence="11">The sequence shown here is derived from an EMBL/GenBank/DDBJ whole genome shotgun (WGS) entry which is preliminary data.</text>
</comment>
<keyword evidence="5 6" id="KW-0238">DNA-binding</keyword>
<accession>A0A9P6X1N6</accession>
<dbReference type="GO" id="GO:0006325">
    <property type="term" value="P:chromatin organization"/>
    <property type="evidence" value="ECO:0007669"/>
    <property type="project" value="UniProtKB-ARBA"/>
</dbReference>
<feature type="DNA-binding region" description="Homeobox" evidence="5">
    <location>
        <begin position="64"/>
        <end position="123"/>
    </location>
</feature>
<dbReference type="PRINTS" id="PR00503">
    <property type="entry name" value="BROMODOMAIN"/>
</dbReference>
<dbReference type="Pfam" id="PF00046">
    <property type="entry name" value="Homeodomain"/>
    <property type="match status" value="1"/>
</dbReference>
<keyword evidence="3" id="KW-0804">Transcription</keyword>
<feature type="region of interest" description="Disordered" evidence="7">
    <location>
        <begin position="45"/>
        <end position="69"/>
    </location>
</feature>
<dbReference type="EMBL" id="JAANQT010002007">
    <property type="protein sequence ID" value="KAG1303382.1"/>
    <property type="molecule type" value="Genomic_DNA"/>
</dbReference>
<keyword evidence="5 6" id="KW-0371">Homeobox</keyword>
<dbReference type="GO" id="GO:0003677">
    <property type="term" value="F:DNA binding"/>
    <property type="evidence" value="ECO:0007669"/>
    <property type="project" value="UniProtKB-UniRule"/>
</dbReference>
<dbReference type="Proteomes" id="UP000716291">
    <property type="component" value="Unassembled WGS sequence"/>
</dbReference>
<dbReference type="InterPro" id="IPR001356">
    <property type="entry name" value="HD"/>
</dbReference>
<dbReference type="InterPro" id="IPR027353">
    <property type="entry name" value="NET_dom"/>
</dbReference>
<evidence type="ECO:0000256" key="7">
    <source>
        <dbReference type="SAM" id="MobiDB-lite"/>
    </source>
</evidence>
<dbReference type="InterPro" id="IPR009057">
    <property type="entry name" value="Homeodomain-like_sf"/>
</dbReference>
<dbReference type="Pfam" id="PF00439">
    <property type="entry name" value="Bromodomain"/>
    <property type="match status" value="2"/>
</dbReference>
<dbReference type="InterPro" id="IPR018359">
    <property type="entry name" value="Bromodomain_CS"/>
</dbReference>
<evidence type="ECO:0000256" key="4">
    <source>
        <dbReference type="PROSITE-ProRule" id="PRU00035"/>
    </source>
</evidence>
<dbReference type="InterPro" id="IPR038336">
    <property type="entry name" value="NET_sf"/>
</dbReference>
<feature type="compositionally biased region" description="Low complexity" evidence="7">
    <location>
        <begin position="505"/>
        <end position="529"/>
    </location>
</feature>
<keyword evidence="5 6" id="KW-0539">Nucleus</keyword>
<dbReference type="SMART" id="SM00389">
    <property type="entry name" value="HOX"/>
    <property type="match status" value="1"/>
</dbReference>
<dbReference type="SUPFAM" id="SSF46689">
    <property type="entry name" value="Homeodomain-like"/>
    <property type="match status" value="1"/>
</dbReference>
<feature type="compositionally biased region" description="Basic residues" evidence="7">
    <location>
        <begin position="395"/>
        <end position="414"/>
    </location>
</feature>
<evidence type="ECO:0008006" key="13">
    <source>
        <dbReference type="Google" id="ProtNLM"/>
    </source>
</evidence>